<gene>
    <name evidence="1" type="ORF">C1SCF055_LOCUS6351</name>
</gene>
<dbReference type="OrthoDB" id="437158at2759"/>
<evidence type="ECO:0000313" key="2">
    <source>
        <dbReference type="EMBL" id="CAL4765600.1"/>
    </source>
</evidence>
<reference evidence="2 3" key="2">
    <citation type="submission" date="2024-05" db="EMBL/GenBank/DDBJ databases">
        <authorList>
            <person name="Chen Y."/>
            <person name="Shah S."/>
            <person name="Dougan E. K."/>
            <person name="Thang M."/>
            <person name="Chan C."/>
        </authorList>
    </citation>
    <scope>NUCLEOTIDE SEQUENCE [LARGE SCALE GENOMIC DNA]</scope>
</reference>
<comment type="caution">
    <text evidence="1">The sequence shown here is derived from an EMBL/GenBank/DDBJ whole genome shotgun (WGS) entry which is preliminary data.</text>
</comment>
<reference evidence="1" key="1">
    <citation type="submission" date="2022-10" db="EMBL/GenBank/DDBJ databases">
        <authorList>
            <person name="Chen Y."/>
            <person name="Dougan E. K."/>
            <person name="Chan C."/>
            <person name="Rhodes N."/>
            <person name="Thang M."/>
        </authorList>
    </citation>
    <scope>NUCLEOTIDE SEQUENCE</scope>
</reference>
<sequence length="117" mass="12581">MPWVQAALGKTQEVGCNLDQDPSFAEHCGTILPVVLASVSNMYGCLRERVMHPNELLLAQGIPVYPDVAAAAGFEDGVPVNFKGVSDAQKRRMAGNSFQQACSNGLMTFVLASMHKK</sequence>
<dbReference type="EMBL" id="CAMXCT030000402">
    <property type="protein sequence ID" value="CAL4765600.1"/>
    <property type="molecule type" value="Genomic_DNA"/>
</dbReference>
<name>A0A9P1FJB8_9DINO</name>
<evidence type="ECO:0000313" key="1">
    <source>
        <dbReference type="EMBL" id="CAI3978288.1"/>
    </source>
</evidence>
<accession>A0A9P1FJB8</accession>
<dbReference type="Proteomes" id="UP001152797">
    <property type="component" value="Unassembled WGS sequence"/>
</dbReference>
<proteinExistence type="predicted"/>
<dbReference type="EMBL" id="CAMXCT010000402">
    <property type="protein sequence ID" value="CAI3978288.1"/>
    <property type="molecule type" value="Genomic_DNA"/>
</dbReference>
<dbReference type="EMBL" id="CAMXCT020000402">
    <property type="protein sequence ID" value="CAL1131663.1"/>
    <property type="molecule type" value="Genomic_DNA"/>
</dbReference>
<protein>
    <submittedName>
        <fullName evidence="1">Uncharacterized protein</fullName>
    </submittedName>
</protein>
<keyword evidence="3" id="KW-1185">Reference proteome</keyword>
<organism evidence="1">
    <name type="scientific">Cladocopium goreaui</name>
    <dbReference type="NCBI Taxonomy" id="2562237"/>
    <lineage>
        <taxon>Eukaryota</taxon>
        <taxon>Sar</taxon>
        <taxon>Alveolata</taxon>
        <taxon>Dinophyceae</taxon>
        <taxon>Suessiales</taxon>
        <taxon>Symbiodiniaceae</taxon>
        <taxon>Cladocopium</taxon>
    </lineage>
</organism>
<evidence type="ECO:0000313" key="3">
    <source>
        <dbReference type="Proteomes" id="UP001152797"/>
    </source>
</evidence>
<dbReference type="AlphaFoldDB" id="A0A9P1FJB8"/>